<protein>
    <recommendedName>
        <fullName evidence="2">UPF0102 protein PlAlph_1900</fullName>
    </recommendedName>
</protein>
<dbReference type="InterPro" id="IPR011335">
    <property type="entry name" value="Restrct_endonuc-II-like"/>
</dbReference>
<dbReference type="SUPFAM" id="SSF52980">
    <property type="entry name" value="Restriction endonuclease-like"/>
    <property type="match status" value="1"/>
</dbReference>
<dbReference type="InterPro" id="IPR011856">
    <property type="entry name" value="tRNA_endonuc-like_dom_sf"/>
</dbReference>
<reference evidence="3" key="1">
    <citation type="submission" date="2020-01" db="EMBL/GenBank/DDBJ databases">
        <title>Gastrointestinal microbiota of LL stock colony Peromyscus leucopus.</title>
        <authorList>
            <person name="Milovic A."/>
            <person name="Bassam K."/>
            <person name="Keay E."/>
            <person name="Barbour A.G."/>
        </authorList>
    </citation>
    <scope>NUCLEOTIDE SEQUENCE</scope>
    <source>
        <strain evidence="3">LL90</strain>
    </source>
</reference>
<accession>A0A6M4NMR3</accession>
<name>A0A6M4NMR3_9PROT</name>
<dbReference type="GO" id="GO:0003676">
    <property type="term" value="F:nucleic acid binding"/>
    <property type="evidence" value="ECO:0007669"/>
    <property type="project" value="InterPro"/>
</dbReference>
<proteinExistence type="inferred from homology"/>
<sequence>MADNKGGKTAENTAALFFRLHGFNIVERNYITGRGTGAGEIDLIVRRGNLLVFVEVKKRRCLDGAAYAIKPVQQQRIWKAAEAFVENHPEYQNSDIRFDAFLFVSWRSFQHIPDAWRL</sequence>
<dbReference type="HAMAP" id="MF_00048">
    <property type="entry name" value="UPF0102"/>
    <property type="match status" value="1"/>
</dbReference>
<dbReference type="EMBL" id="MN990729">
    <property type="protein sequence ID" value="QJR98186.1"/>
    <property type="molecule type" value="Genomic_DNA"/>
</dbReference>
<comment type="similarity">
    <text evidence="1 2">Belongs to the UPF0102 family.</text>
</comment>
<dbReference type="PANTHER" id="PTHR34039">
    <property type="entry name" value="UPF0102 PROTEIN YRAN"/>
    <property type="match status" value="1"/>
</dbReference>
<dbReference type="Gene3D" id="3.40.1350.10">
    <property type="match status" value="1"/>
</dbReference>
<dbReference type="AlphaFoldDB" id="A0A6M4NMR3"/>
<evidence type="ECO:0000313" key="3">
    <source>
        <dbReference type="EMBL" id="QJR98186.1"/>
    </source>
</evidence>
<gene>
    <name evidence="3" type="ORF">PlAlph_1900</name>
</gene>
<evidence type="ECO:0000256" key="2">
    <source>
        <dbReference type="HAMAP-Rule" id="MF_00048"/>
    </source>
</evidence>
<organism evidence="3">
    <name type="scientific">uncultured Alphaproteobacteria bacterium</name>
    <dbReference type="NCBI Taxonomy" id="91750"/>
    <lineage>
        <taxon>Bacteria</taxon>
        <taxon>Pseudomonadati</taxon>
        <taxon>Pseudomonadota</taxon>
        <taxon>Alphaproteobacteria</taxon>
        <taxon>environmental samples</taxon>
    </lineage>
</organism>
<dbReference type="Pfam" id="PF02021">
    <property type="entry name" value="UPF0102"/>
    <property type="match status" value="1"/>
</dbReference>
<dbReference type="InterPro" id="IPR003509">
    <property type="entry name" value="UPF0102_YraN-like"/>
</dbReference>
<evidence type="ECO:0000256" key="1">
    <source>
        <dbReference type="ARBA" id="ARBA00006738"/>
    </source>
</evidence>
<dbReference type="PANTHER" id="PTHR34039:SF1">
    <property type="entry name" value="UPF0102 PROTEIN YRAN"/>
    <property type="match status" value="1"/>
</dbReference>